<feature type="compositionally biased region" description="Basic and acidic residues" evidence="2">
    <location>
        <begin position="125"/>
        <end position="137"/>
    </location>
</feature>
<feature type="compositionally biased region" description="Low complexity" evidence="2">
    <location>
        <begin position="288"/>
        <end position="302"/>
    </location>
</feature>
<proteinExistence type="predicted"/>
<feature type="region of interest" description="Disordered" evidence="2">
    <location>
        <begin position="239"/>
        <end position="361"/>
    </location>
</feature>
<keyword evidence="5" id="KW-1185">Reference proteome</keyword>
<dbReference type="EMBL" id="BLXT01003727">
    <property type="protein sequence ID" value="GFO03477.1"/>
    <property type="molecule type" value="Genomic_DNA"/>
</dbReference>
<feature type="compositionally biased region" description="Gly residues" evidence="2">
    <location>
        <begin position="349"/>
        <end position="359"/>
    </location>
</feature>
<protein>
    <recommendedName>
        <fullName evidence="3">STI1/HOP DP domain-containing protein</fullName>
    </recommendedName>
</protein>
<evidence type="ECO:0000259" key="3">
    <source>
        <dbReference type="Pfam" id="PF17830"/>
    </source>
</evidence>
<name>A0AAV4A999_9GAST</name>
<evidence type="ECO:0000313" key="5">
    <source>
        <dbReference type="Proteomes" id="UP000735302"/>
    </source>
</evidence>
<feature type="region of interest" description="Disordered" evidence="2">
    <location>
        <begin position="22"/>
        <end position="91"/>
    </location>
</feature>
<feature type="domain" description="STI1/HOP DP" evidence="3">
    <location>
        <begin position="176"/>
        <end position="225"/>
    </location>
</feature>
<evidence type="ECO:0000256" key="2">
    <source>
        <dbReference type="SAM" id="MobiDB-lite"/>
    </source>
</evidence>
<feature type="compositionally biased region" description="Low complexity" evidence="2">
    <location>
        <begin position="71"/>
        <end position="91"/>
    </location>
</feature>
<evidence type="ECO:0000256" key="1">
    <source>
        <dbReference type="ARBA" id="ARBA00022737"/>
    </source>
</evidence>
<dbReference type="AlphaFoldDB" id="A0AAV4A999"/>
<feature type="compositionally biased region" description="Basic and acidic residues" evidence="2">
    <location>
        <begin position="38"/>
        <end position="49"/>
    </location>
</feature>
<dbReference type="Pfam" id="PF17830">
    <property type="entry name" value="STI1-HOP_DP"/>
    <property type="match status" value="1"/>
</dbReference>
<comment type="caution">
    <text evidence="4">The sequence shown here is derived from an EMBL/GenBank/DDBJ whole genome shotgun (WGS) entry which is preliminary data.</text>
</comment>
<feature type="compositionally biased region" description="Polar residues" evidence="2">
    <location>
        <begin position="310"/>
        <end position="335"/>
    </location>
</feature>
<feature type="region of interest" description="Disordered" evidence="2">
    <location>
        <begin position="111"/>
        <end position="148"/>
    </location>
</feature>
<sequence length="449" mass="47897">MADNPDVPPLEDMTDLLKKADKIRESRHGPSKPSVVPKAEKSVAKERAKVVKKPAARVVTPNDLGKGDGVSAASQSEQAKSSAPPPVAKSAKPAVYAGLKKGFLFGGSGGSYKSVSTPPVTNSKPAKDGAVKPKEDIPYISPKAGNSQSELTFDEVQQAMSEAKGLLENQDWITDDLLTKIEKNETLRKRFADPRFMQALEEFQKDPTAAMAKYKGNQEVETFLQQFCGLLGDHFTSLGDSSSQQNSNSKASASTSSQPHRQPQAAPFRAAATPSTPKITEILDNETKLNNSSSPNTSSKSPKIIELTDENSVPSGGKSKASSNVVDLTEDSPSLSKLKIGKDPPQPRSGGGGGGGGGRVPDIMTYTPGAGADIQEAPAAPFMPDDEVKEILKDQKVMETLMDPHIMNIIQLLRTDPEKAQRIVDGAKGDLKEKITLLILKGLLRFQAS</sequence>
<evidence type="ECO:0000313" key="4">
    <source>
        <dbReference type="EMBL" id="GFO03477.1"/>
    </source>
</evidence>
<feature type="compositionally biased region" description="Polar residues" evidence="2">
    <location>
        <begin position="113"/>
        <end position="124"/>
    </location>
</feature>
<feature type="compositionally biased region" description="Low complexity" evidence="2">
    <location>
        <begin position="241"/>
        <end position="277"/>
    </location>
</feature>
<dbReference type="Gene3D" id="1.10.260.100">
    <property type="match status" value="2"/>
</dbReference>
<gene>
    <name evidence="4" type="ORF">PoB_002998200</name>
</gene>
<reference evidence="4 5" key="1">
    <citation type="journal article" date="2021" name="Elife">
        <title>Chloroplast acquisition without the gene transfer in kleptoplastic sea slugs, Plakobranchus ocellatus.</title>
        <authorList>
            <person name="Maeda T."/>
            <person name="Takahashi S."/>
            <person name="Yoshida T."/>
            <person name="Shimamura S."/>
            <person name="Takaki Y."/>
            <person name="Nagai Y."/>
            <person name="Toyoda A."/>
            <person name="Suzuki Y."/>
            <person name="Arimoto A."/>
            <person name="Ishii H."/>
            <person name="Satoh N."/>
            <person name="Nishiyama T."/>
            <person name="Hasebe M."/>
            <person name="Maruyama T."/>
            <person name="Minagawa J."/>
            <person name="Obokata J."/>
            <person name="Shigenobu S."/>
        </authorList>
    </citation>
    <scope>NUCLEOTIDE SEQUENCE [LARGE SCALE GENOMIC DNA]</scope>
</reference>
<accession>A0AAV4A999</accession>
<keyword evidence="1" id="KW-0677">Repeat</keyword>
<dbReference type="InterPro" id="IPR041243">
    <property type="entry name" value="STI1/HOP_DP"/>
</dbReference>
<organism evidence="4 5">
    <name type="scientific">Plakobranchus ocellatus</name>
    <dbReference type="NCBI Taxonomy" id="259542"/>
    <lineage>
        <taxon>Eukaryota</taxon>
        <taxon>Metazoa</taxon>
        <taxon>Spiralia</taxon>
        <taxon>Lophotrochozoa</taxon>
        <taxon>Mollusca</taxon>
        <taxon>Gastropoda</taxon>
        <taxon>Heterobranchia</taxon>
        <taxon>Euthyneura</taxon>
        <taxon>Panpulmonata</taxon>
        <taxon>Sacoglossa</taxon>
        <taxon>Placobranchoidea</taxon>
        <taxon>Plakobranchidae</taxon>
        <taxon>Plakobranchus</taxon>
    </lineage>
</organism>
<dbReference type="Proteomes" id="UP000735302">
    <property type="component" value="Unassembled WGS sequence"/>
</dbReference>